<gene>
    <name evidence="12" type="ORF">AAE3_LOCUS10223</name>
</gene>
<feature type="domain" description="PHD-type" evidence="11">
    <location>
        <begin position="283"/>
        <end position="332"/>
    </location>
</feature>
<dbReference type="InterPro" id="IPR019787">
    <property type="entry name" value="Znf_PHD-finger"/>
</dbReference>
<dbReference type="GO" id="GO:0008270">
    <property type="term" value="F:zinc ion binding"/>
    <property type="evidence" value="ECO:0007669"/>
    <property type="project" value="UniProtKB-KW"/>
</dbReference>
<comment type="caution">
    <text evidence="12">The sequence shown here is derived from an EMBL/GenBank/DDBJ whole genome shotgun (WGS) entry which is preliminary data.</text>
</comment>
<feature type="binding site" evidence="8">
    <location>
        <position position="299"/>
    </location>
    <ligand>
        <name>Zn(2+)</name>
        <dbReference type="ChEBI" id="CHEBI:29105"/>
        <label>2</label>
    </ligand>
</feature>
<feature type="binding site" evidence="8">
    <location>
        <position position="326"/>
    </location>
    <ligand>
        <name>Zn(2+)</name>
        <dbReference type="ChEBI" id="CHEBI:29105"/>
        <label>2</label>
    </ligand>
</feature>
<evidence type="ECO:0000313" key="13">
    <source>
        <dbReference type="Proteomes" id="UP000467700"/>
    </source>
</evidence>
<feature type="binding site" evidence="8">
    <location>
        <position position="288"/>
    </location>
    <ligand>
        <name>Zn(2+)</name>
        <dbReference type="ChEBI" id="CHEBI:29105"/>
        <label>1</label>
    </ligand>
</feature>
<feature type="site" description="Histone H3K4me3 binding" evidence="7">
    <location>
        <position position="300"/>
    </location>
</feature>
<dbReference type="SMART" id="SM00249">
    <property type="entry name" value="PHD"/>
    <property type="match status" value="1"/>
</dbReference>
<keyword evidence="3 8" id="KW-0479">Metal-binding</keyword>
<dbReference type="Proteomes" id="UP000467700">
    <property type="component" value="Unassembled WGS sequence"/>
</dbReference>
<dbReference type="InterPro" id="IPR001965">
    <property type="entry name" value="Znf_PHD"/>
</dbReference>
<dbReference type="GO" id="GO:0005634">
    <property type="term" value="C:nucleus"/>
    <property type="evidence" value="ECO:0007669"/>
    <property type="project" value="UniProtKB-SubCell"/>
</dbReference>
<dbReference type="InterPro" id="IPR013083">
    <property type="entry name" value="Znf_RING/FYVE/PHD"/>
</dbReference>
<organism evidence="12 13">
    <name type="scientific">Cyclocybe aegerita</name>
    <name type="common">Black poplar mushroom</name>
    <name type="synonym">Agrocybe aegerita</name>
    <dbReference type="NCBI Taxonomy" id="1973307"/>
    <lineage>
        <taxon>Eukaryota</taxon>
        <taxon>Fungi</taxon>
        <taxon>Dikarya</taxon>
        <taxon>Basidiomycota</taxon>
        <taxon>Agaricomycotina</taxon>
        <taxon>Agaricomycetes</taxon>
        <taxon>Agaricomycetidae</taxon>
        <taxon>Agaricales</taxon>
        <taxon>Agaricineae</taxon>
        <taxon>Bolbitiaceae</taxon>
        <taxon>Cyclocybe</taxon>
    </lineage>
</organism>
<feature type="site" description="Histone H3K4me3 binding" evidence="7">
    <location>
        <position position="296"/>
    </location>
</feature>
<accession>A0A8S0VT05</accession>
<feature type="binding site" evidence="8">
    <location>
        <position position="329"/>
    </location>
    <ligand>
        <name>Zn(2+)</name>
        <dbReference type="ChEBI" id="CHEBI:29105"/>
        <label>2</label>
    </ligand>
</feature>
<comment type="similarity">
    <text evidence="2">Belongs to the ING family.</text>
</comment>
<evidence type="ECO:0000256" key="2">
    <source>
        <dbReference type="ARBA" id="ARBA00010210"/>
    </source>
</evidence>
<evidence type="ECO:0000313" key="12">
    <source>
        <dbReference type="EMBL" id="CAA7267979.1"/>
    </source>
</evidence>
<keyword evidence="6" id="KW-0539">Nucleus</keyword>
<reference evidence="12 13" key="1">
    <citation type="submission" date="2020-01" db="EMBL/GenBank/DDBJ databases">
        <authorList>
            <person name="Gupta K D."/>
        </authorList>
    </citation>
    <scope>NUCLEOTIDE SEQUENCE [LARGE SCALE GENOMIC DNA]</scope>
</reference>
<dbReference type="Gene3D" id="3.30.40.10">
    <property type="entry name" value="Zinc/RING finger domain, C3HC4 (zinc finger)"/>
    <property type="match status" value="1"/>
</dbReference>
<evidence type="ECO:0000256" key="6">
    <source>
        <dbReference type="ARBA" id="ARBA00023242"/>
    </source>
</evidence>
<dbReference type="InterPro" id="IPR028651">
    <property type="entry name" value="ING_fam"/>
</dbReference>
<feature type="binding site" evidence="8">
    <location>
        <position position="286"/>
    </location>
    <ligand>
        <name>Zn(2+)</name>
        <dbReference type="ChEBI" id="CHEBI:29105"/>
        <label>1</label>
    </ligand>
</feature>
<feature type="site" description="Histone H3K4me3 binding" evidence="7">
    <location>
        <position position="285"/>
    </location>
</feature>
<dbReference type="GO" id="GO:0000785">
    <property type="term" value="C:chromatin"/>
    <property type="evidence" value="ECO:0007669"/>
    <property type="project" value="UniProtKB-ARBA"/>
</dbReference>
<evidence type="ECO:0000256" key="5">
    <source>
        <dbReference type="ARBA" id="ARBA00022833"/>
    </source>
</evidence>
<feature type="region of interest" description="Disordered" evidence="10">
    <location>
        <begin position="183"/>
        <end position="274"/>
    </location>
</feature>
<feature type="compositionally biased region" description="Polar residues" evidence="10">
    <location>
        <begin position="184"/>
        <end position="198"/>
    </location>
</feature>
<dbReference type="EMBL" id="CACVBS010000064">
    <property type="protein sequence ID" value="CAA7267979.1"/>
    <property type="molecule type" value="Genomic_DNA"/>
</dbReference>
<dbReference type="SUPFAM" id="SSF57903">
    <property type="entry name" value="FYVE/PHD zinc finger"/>
    <property type="match status" value="1"/>
</dbReference>
<keyword evidence="13" id="KW-1185">Reference proteome</keyword>
<feature type="site" description="Histone H3K4me3 binding" evidence="7">
    <location>
        <position position="308"/>
    </location>
</feature>
<feature type="region of interest" description="Disordered" evidence="10">
    <location>
        <begin position="1"/>
        <end position="38"/>
    </location>
</feature>
<proteinExistence type="inferred from homology"/>
<dbReference type="CDD" id="cd15587">
    <property type="entry name" value="PHD_Yng1p_like"/>
    <property type="match status" value="1"/>
</dbReference>
<dbReference type="AlphaFoldDB" id="A0A8S0VT05"/>
<dbReference type="PANTHER" id="PTHR10333">
    <property type="entry name" value="INHIBITOR OF GROWTH PROTEIN"/>
    <property type="match status" value="1"/>
</dbReference>
<evidence type="ECO:0000256" key="10">
    <source>
        <dbReference type="SAM" id="MobiDB-lite"/>
    </source>
</evidence>
<dbReference type="InterPro" id="IPR011011">
    <property type="entry name" value="Znf_FYVE_PHD"/>
</dbReference>
<evidence type="ECO:0000259" key="11">
    <source>
        <dbReference type="PROSITE" id="PS50016"/>
    </source>
</evidence>
<feature type="binding site" evidence="8">
    <location>
        <position position="304"/>
    </location>
    <ligand>
        <name>Zn(2+)</name>
        <dbReference type="ChEBI" id="CHEBI:29105"/>
        <label>2</label>
    </ligand>
</feature>
<name>A0A8S0VT05_CYCAE</name>
<keyword evidence="4 9" id="KW-0863">Zinc-finger</keyword>
<dbReference type="OrthoDB" id="5411773at2759"/>
<sequence>MSPRKRRREEAFPEEEEISQHNGALEDAAVDEKERSEKEQEVWDAIREIHYEALVQYISTRQAIANGSFESGEKATTAMAVGDKDGTACNGKPTGPPNFALATPLTRLRSGDGQSSAGPFIPLPMPPDRQNPPQTTIELLSYLAWMSEELIRASQEKVNLARANHDSVERHIQLLDQAIKEQEASLSQDSSRGNNGTSIRLPEVVAPQLPNRNGRPAQSSSDDDPPVATEIPPSVPEAAKSSQRGSRKKGKVPADKQKPDKEESGKDSASLTITLPATQPSEELYCYCNRISFGEMIACDNESCEKEWFHYGCVGLTEPPEGEWFCEDCRVDEA</sequence>
<feature type="binding site" evidence="8">
    <location>
        <position position="310"/>
    </location>
    <ligand>
        <name>Zn(2+)</name>
        <dbReference type="ChEBI" id="CHEBI:29105"/>
        <label>1</label>
    </ligand>
</feature>
<evidence type="ECO:0000256" key="4">
    <source>
        <dbReference type="ARBA" id="ARBA00022771"/>
    </source>
</evidence>
<evidence type="ECO:0000256" key="3">
    <source>
        <dbReference type="ARBA" id="ARBA00022723"/>
    </source>
</evidence>
<protein>
    <recommendedName>
        <fullName evidence="11">PHD-type domain-containing protein</fullName>
    </recommendedName>
</protein>
<feature type="compositionally biased region" description="Basic and acidic residues" evidence="10">
    <location>
        <begin position="252"/>
        <end position="266"/>
    </location>
</feature>
<keyword evidence="5 8" id="KW-0862">Zinc</keyword>
<evidence type="ECO:0000256" key="7">
    <source>
        <dbReference type="PIRSR" id="PIRSR628651-50"/>
    </source>
</evidence>
<dbReference type="PROSITE" id="PS50016">
    <property type="entry name" value="ZF_PHD_2"/>
    <property type="match status" value="1"/>
</dbReference>
<feature type="binding site" evidence="8">
    <location>
        <position position="313"/>
    </location>
    <ligand>
        <name>Zn(2+)</name>
        <dbReference type="ChEBI" id="CHEBI:29105"/>
        <label>1</label>
    </ligand>
</feature>
<evidence type="ECO:0000256" key="1">
    <source>
        <dbReference type="ARBA" id="ARBA00004123"/>
    </source>
</evidence>
<comment type="subcellular location">
    <subcellularLocation>
        <location evidence="1">Nucleus</location>
    </subcellularLocation>
</comment>
<evidence type="ECO:0000256" key="8">
    <source>
        <dbReference type="PIRSR" id="PIRSR628651-51"/>
    </source>
</evidence>
<dbReference type="InterPro" id="IPR019786">
    <property type="entry name" value="Zinc_finger_PHD-type_CS"/>
</dbReference>
<evidence type="ECO:0000256" key="9">
    <source>
        <dbReference type="PROSITE-ProRule" id="PRU00146"/>
    </source>
</evidence>
<dbReference type="PROSITE" id="PS01359">
    <property type="entry name" value="ZF_PHD_1"/>
    <property type="match status" value="1"/>
</dbReference>